<protein>
    <recommendedName>
        <fullName evidence="2">DUF4338 domain-containing protein</fullName>
    </recommendedName>
</protein>
<proteinExistence type="predicted"/>
<dbReference type="Pfam" id="PF14236">
    <property type="entry name" value="DruA"/>
    <property type="match status" value="1"/>
</dbReference>
<dbReference type="EMBL" id="UINC01027506">
    <property type="protein sequence ID" value="SVB06858.1"/>
    <property type="molecule type" value="Genomic_DNA"/>
</dbReference>
<name>A0A382AZF6_9ZZZZ</name>
<reference evidence="1" key="1">
    <citation type="submission" date="2018-05" db="EMBL/GenBank/DDBJ databases">
        <authorList>
            <person name="Lanie J.A."/>
            <person name="Ng W.-L."/>
            <person name="Kazmierczak K.M."/>
            <person name="Andrzejewski T.M."/>
            <person name="Davidsen T.M."/>
            <person name="Wayne K.J."/>
            <person name="Tettelin H."/>
            <person name="Glass J.I."/>
            <person name="Rusch D."/>
            <person name="Podicherti R."/>
            <person name="Tsui H.-C.T."/>
            <person name="Winkler M.E."/>
        </authorList>
    </citation>
    <scope>NUCLEOTIDE SEQUENCE</scope>
</reference>
<evidence type="ECO:0008006" key="2">
    <source>
        <dbReference type="Google" id="ProtNLM"/>
    </source>
</evidence>
<gene>
    <name evidence="1" type="ORF">METZ01_LOCUS159712</name>
</gene>
<dbReference type="InterPro" id="IPR025639">
    <property type="entry name" value="DruA"/>
</dbReference>
<dbReference type="AlphaFoldDB" id="A0A382AZF6"/>
<organism evidence="1">
    <name type="scientific">marine metagenome</name>
    <dbReference type="NCBI Taxonomy" id="408172"/>
    <lineage>
        <taxon>unclassified sequences</taxon>
        <taxon>metagenomes</taxon>
        <taxon>ecological metagenomes</taxon>
    </lineage>
</organism>
<accession>A0A382AZF6</accession>
<sequence length="335" mass="38537">MERLKSIPTSLFGGPEVDLFDDYTMSPEDMNFKICEKPNSYFDDHLEIIASFSPDTAPGKTLKVVIQETNTGKDVGFIKFGSPLINSKPRNDWLGSVPDLPTWNKRVIMGFIIVPTQPFGFNYLGGKLLAAICCSHELREILDKKYDTEFCLFETTSLYGNIKGASMYDGMRPYLKYRGDTMSSFLLTMGEDIYPELKEWFEEKNDGPLVKKTASSRKLKTQTKMIGMVKASLKEHDITKYNEFCETIKTATDVTTQKRFYMSDYGYANSKDVLTGKTDVLVKSESFEKYSLENITKWWKKKATKRYENLKTDGRVRSELEYWTPESIDKIDIIR</sequence>
<evidence type="ECO:0000313" key="1">
    <source>
        <dbReference type="EMBL" id="SVB06858.1"/>
    </source>
</evidence>